<dbReference type="Gene3D" id="3.30.2320.10">
    <property type="entry name" value="hypothetical protein PF0899 domain"/>
    <property type="match status" value="1"/>
</dbReference>
<comment type="caution">
    <text evidence="4">The sequence shown here is derived from an EMBL/GenBank/DDBJ whole genome shotgun (WGS) entry which is preliminary data.</text>
</comment>
<evidence type="ECO:0000256" key="1">
    <source>
        <dbReference type="ARBA" id="ARBA00004328"/>
    </source>
</evidence>
<dbReference type="Gene3D" id="3.30.2400.10">
    <property type="entry name" value="Major capsid protein gp5"/>
    <property type="match status" value="1"/>
</dbReference>
<dbReference type="Pfam" id="PF05065">
    <property type="entry name" value="Phage_capsid"/>
    <property type="match status" value="1"/>
</dbReference>
<protein>
    <submittedName>
        <fullName evidence="4">Phage major capsid protein</fullName>
    </submittedName>
</protein>
<evidence type="ECO:0000256" key="2">
    <source>
        <dbReference type="SAM" id="MobiDB-lite"/>
    </source>
</evidence>
<accession>A0ABW8VD50</accession>
<dbReference type="EMBL" id="JBJLSN010000039">
    <property type="protein sequence ID" value="MFL7903979.1"/>
    <property type="molecule type" value="Genomic_DNA"/>
</dbReference>
<evidence type="ECO:0000313" key="4">
    <source>
        <dbReference type="EMBL" id="MFL7903979.1"/>
    </source>
</evidence>
<feature type="compositionally biased region" description="Gly residues" evidence="2">
    <location>
        <begin position="20"/>
        <end position="31"/>
    </location>
</feature>
<dbReference type="InterPro" id="IPR024455">
    <property type="entry name" value="Phage_capsid"/>
</dbReference>
<proteinExistence type="predicted"/>
<dbReference type="NCBIfam" id="TIGR01554">
    <property type="entry name" value="major_cap_HK97"/>
    <property type="match status" value="1"/>
</dbReference>
<dbReference type="Proteomes" id="UP001628281">
    <property type="component" value="Unassembled WGS sequence"/>
</dbReference>
<sequence>MFDRTAAPCGVDWETREEQGGGNDTATGGGGGEDEIRAALDEFTGTATQRLDGTEASVTELRTRMDAIERVLRRPGAGGGGQEQRNAGPAPETRAFEAFVRRGREQMTADEVRSLRVSDDTNGGVLAPAEFIPELQRNVVLFSPIRAIANVRGIGAGSAILPRRTGGMTAAWTGDTEERQETTVSFGAAEYPVAELTAYVDVPNSLLEDSAFDIGALLAFEFGEEFGAKEGAAFVSGNGVKKPMGYMSDASLGSTKSGDAAKVTSDGLIDLFYALPTPYRTNAVWTMNSTTTATVRKLKDGTGNYLWQDAFSANTPPTILGRPVVEAPHMPSVAGGACPIAFGDFMQGYRIFDRVPLSLLRDPFTMAHKGMTRFHGRRRVGGGVGKAEAIRKLIIQA</sequence>
<dbReference type="SUPFAM" id="SSF56563">
    <property type="entry name" value="Major capsid protein gp5"/>
    <property type="match status" value="1"/>
</dbReference>
<dbReference type="InterPro" id="IPR054612">
    <property type="entry name" value="Phage_capsid-like_C"/>
</dbReference>
<gene>
    <name evidence="4" type="ORF">ACJ41P_22785</name>
</gene>
<feature type="region of interest" description="Disordered" evidence="2">
    <location>
        <begin position="1"/>
        <end position="37"/>
    </location>
</feature>
<evidence type="ECO:0000313" key="5">
    <source>
        <dbReference type="Proteomes" id="UP001628281"/>
    </source>
</evidence>
<reference evidence="4 5" key="1">
    <citation type="submission" date="2024-11" db="EMBL/GenBank/DDBJ databases">
        <title>Draft genome sequences of two bacteria associated to sugarcane roots in Colombia.</title>
        <authorList>
            <person name="Pardo-Diaz S."/>
            <person name="Masmela-Mendoza J."/>
            <person name="Delgadillo-Duran P."/>
            <person name="Bautista E.J."/>
            <person name="Rojas-Tapias D.F."/>
        </authorList>
    </citation>
    <scope>NUCLEOTIDE SEQUENCE [LARGE SCALE GENOMIC DNA]</scope>
    <source>
        <strain evidence="4 5">Ap18</strain>
    </source>
</reference>
<comment type="subcellular location">
    <subcellularLocation>
        <location evidence="1">Virion</location>
    </subcellularLocation>
</comment>
<feature type="domain" description="Phage capsid-like C-terminal" evidence="3">
    <location>
        <begin position="123"/>
        <end position="393"/>
    </location>
</feature>
<name>A0ABW8VD50_9PROT</name>
<organism evidence="4 5">
    <name type="scientific">Azospirillum argentinense</name>
    <dbReference type="NCBI Taxonomy" id="2970906"/>
    <lineage>
        <taxon>Bacteria</taxon>
        <taxon>Pseudomonadati</taxon>
        <taxon>Pseudomonadota</taxon>
        <taxon>Alphaproteobacteria</taxon>
        <taxon>Rhodospirillales</taxon>
        <taxon>Azospirillaceae</taxon>
        <taxon>Azospirillum</taxon>
    </lineage>
</organism>
<dbReference type="RefSeq" id="WP_407825135.1">
    <property type="nucleotide sequence ID" value="NZ_JBJLSN010000039.1"/>
</dbReference>
<feature type="region of interest" description="Disordered" evidence="2">
    <location>
        <begin position="72"/>
        <end position="92"/>
    </location>
</feature>
<keyword evidence="5" id="KW-1185">Reference proteome</keyword>
<evidence type="ECO:0000259" key="3">
    <source>
        <dbReference type="Pfam" id="PF05065"/>
    </source>
</evidence>